<dbReference type="PROSITE" id="PS00374">
    <property type="entry name" value="MGMT"/>
    <property type="match status" value="1"/>
</dbReference>
<evidence type="ECO:0000256" key="1">
    <source>
        <dbReference type="ARBA" id="ARBA00001286"/>
    </source>
</evidence>
<dbReference type="InterPro" id="IPR001497">
    <property type="entry name" value="MethylDNA_cys_MeTrfase_AS"/>
</dbReference>
<name>A0A0D6EN39_SPOSA</name>
<dbReference type="CDD" id="cd06445">
    <property type="entry name" value="ATase"/>
    <property type="match status" value="1"/>
</dbReference>
<comment type="similarity">
    <text evidence="2">Belongs to the MGMT family.</text>
</comment>
<sequence>SSSTLTLHLLQLYDLLLKVPPGKVSTYGQLASLLSSSPRAAFCLAIAVGTALRNNPFAPTVPCHRIIASTGYVGGFSGEWTKGKGKMKGREIEQGPKVTEKLELLKSEGVKFDARGQLKDKGCLWEGL</sequence>
<evidence type="ECO:0000313" key="14">
    <source>
        <dbReference type="Proteomes" id="UP000243876"/>
    </source>
</evidence>
<gene>
    <name evidence="13" type="primary">SPOSA6832_03196</name>
</gene>
<keyword evidence="8" id="KW-0234">DNA repair</keyword>
<feature type="domain" description="Methylated-DNA-[protein]-cysteine S-methyltransferase DNA binding" evidence="12">
    <location>
        <begin position="11"/>
        <end position="109"/>
    </location>
</feature>
<dbReference type="Proteomes" id="UP000243876">
    <property type="component" value="Unassembled WGS sequence"/>
</dbReference>
<dbReference type="EC" id="2.1.1.63" evidence="3"/>
<evidence type="ECO:0000256" key="6">
    <source>
        <dbReference type="ARBA" id="ARBA00022679"/>
    </source>
</evidence>
<dbReference type="InterPro" id="IPR036217">
    <property type="entry name" value="MethylDNA_cys_MeTrfase_DNAb"/>
</dbReference>
<dbReference type="EMBL" id="CENE01000014">
    <property type="protein sequence ID" value="CEQ41457.1"/>
    <property type="molecule type" value="Genomic_DNA"/>
</dbReference>
<comment type="catalytic activity">
    <reaction evidence="11">
        <text>a 6-O-methyl-2'-deoxyguanosine in DNA + L-cysteinyl-[protein] = S-methyl-L-cysteinyl-[protein] + a 2'-deoxyguanosine in DNA</text>
        <dbReference type="Rhea" id="RHEA:24000"/>
        <dbReference type="Rhea" id="RHEA-COMP:10131"/>
        <dbReference type="Rhea" id="RHEA-COMP:10132"/>
        <dbReference type="Rhea" id="RHEA-COMP:11367"/>
        <dbReference type="Rhea" id="RHEA-COMP:11368"/>
        <dbReference type="ChEBI" id="CHEBI:29950"/>
        <dbReference type="ChEBI" id="CHEBI:82612"/>
        <dbReference type="ChEBI" id="CHEBI:85445"/>
        <dbReference type="ChEBI" id="CHEBI:85448"/>
        <dbReference type="EC" id="2.1.1.63"/>
    </reaction>
</comment>
<reference evidence="14" key="1">
    <citation type="submission" date="2015-02" db="EMBL/GenBank/DDBJ databases">
        <authorList>
            <person name="Gon?alves P."/>
        </authorList>
    </citation>
    <scope>NUCLEOTIDE SEQUENCE [LARGE SCALE GENOMIC DNA]</scope>
</reference>
<keyword evidence="6" id="KW-0808">Transferase</keyword>
<evidence type="ECO:0000256" key="3">
    <source>
        <dbReference type="ARBA" id="ARBA00011918"/>
    </source>
</evidence>
<dbReference type="NCBIfam" id="TIGR00589">
    <property type="entry name" value="ogt"/>
    <property type="match status" value="1"/>
</dbReference>
<evidence type="ECO:0000256" key="5">
    <source>
        <dbReference type="ARBA" id="ARBA00022603"/>
    </source>
</evidence>
<feature type="non-terminal residue" evidence="13">
    <location>
        <position position="1"/>
    </location>
</feature>
<dbReference type="Pfam" id="PF01035">
    <property type="entry name" value="DNA_binding_1"/>
    <property type="match status" value="1"/>
</dbReference>
<evidence type="ECO:0000256" key="10">
    <source>
        <dbReference type="ARBA" id="ARBA00031621"/>
    </source>
</evidence>
<dbReference type="GO" id="GO:0032259">
    <property type="term" value="P:methylation"/>
    <property type="evidence" value="ECO:0007669"/>
    <property type="project" value="UniProtKB-KW"/>
</dbReference>
<dbReference type="GO" id="GO:0003908">
    <property type="term" value="F:methylated-DNA-[protein]-cysteine S-methyltransferase activity"/>
    <property type="evidence" value="ECO:0007669"/>
    <property type="project" value="UniProtKB-EC"/>
</dbReference>
<keyword evidence="7" id="KW-0227">DNA damage</keyword>
<proteinExistence type="inferred from homology"/>
<evidence type="ECO:0000259" key="12">
    <source>
        <dbReference type="Pfam" id="PF01035"/>
    </source>
</evidence>
<dbReference type="SUPFAM" id="SSF46767">
    <property type="entry name" value="Methylated DNA-protein cysteine methyltransferase, C-terminal domain"/>
    <property type="match status" value="1"/>
</dbReference>
<accession>A0A0D6EN39</accession>
<dbReference type="AlphaFoldDB" id="A0A0D6EN39"/>
<evidence type="ECO:0000256" key="4">
    <source>
        <dbReference type="ARBA" id="ARBA00015377"/>
    </source>
</evidence>
<dbReference type="PANTHER" id="PTHR10815">
    <property type="entry name" value="METHYLATED-DNA--PROTEIN-CYSTEINE METHYLTRANSFERASE"/>
    <property type="match status" value="1"/>
</dbReference>
<keyword evidence="5" id="KW-0489">Methyltransferase</keyword>
<dbReference type="InterPro" id="IPR014048">
    <property type="entry name" value="MethylDNA_cys_MeTrfase_DNA-bd"/>
</dbReference>
<evidence type="ECO:0000313" key="13">
    <source>
        <dbReference type="EMBL" id="CEQ41457.1"/>
    </source>
</evidence>
<dbReference type="Gene3D" id="1.10.10.10">
    <property type="entry name" value="Winged helix-like DNA-binding domain superfamily/Winged helix DNA-binding domain"/>
    <property type="match status" value="1"/>
</dbReference>
<evidence type="ECO:0000256" key="2">
    <source>
        <dbReference type="ARBA" id="ARBA00008711"/>
    </source>
</evidence>
<evidence type="ECO:0000256" key="11">
    <source>
        <dbReference type="ARBA" id="ARBA00049348"/>
    </source>
</evidence>
<evidence type="ECO:0000256" key="9">
    <source>
        <dbReference type="ARBA" id="ARBA00030795"/>
    </source>
</evidence>
<keyword evidence="14" id="KW-1185">Reference proteome</keyword>
<dbReference type="PANTHER" id="PTHR10815:SF13">
    <property type="entry name" value="METHYLATED-DNA--PROTEIN-CYSTEINE METHYLTRANSFERASE"/>
    <property type="match status" value="1"/>
</dbReference>
<evidence type="ECO:0000256" key="8">
    <source>
        <dbReference type="ARBA" id="ARBA00023204"/>
    </source>
</evidence>
<dbReference type="OrthoDB" id="1907495at2759"/>
<dbReference type="GO" id="GO:0006281">
    <property type="term" value="P:DNA repair"/>
    <property type="evidence" value="ECO:0007669"/>
    <property type="project" value="UniProtKB-KW"/>
</dbReference>
<protein>
    <recommendedName>
        <fullName evidence="4">Methylated-DNA--protein-cysteine methyltransferase</fullName>
        <ecNumber evidence="3">2.1.1.63</ecNumber>
    </recommendedName>
    <alternativeName>
        <fullName evidence="9">6-O-methylguanine-DNA methyltransferase</fullName>
    </alternativeName>
    <alternativeName>
        <fullName evidence="10">O-6-methylguanine-DNA-alkyltransferase</fullName>
    </alternativeName>
</protein>
<evidence type="ECO:0000256" key="7">
    <source>
        <dbReference type="ARBA" id="ARBA00022763"/>
    </source>
</evidence>
<dbReference type="InterPro" id="IPR036388">
    <property type="entry name" value="WH-like_DNA-bd_sf"/>
</dbReference>
<comment type="catalytic activity">
    <reaction evidence="1">
        <text>a 4-O-methyl-thymidine in DNA + L-cysteinyl-[protein] = a thymidine in DNA + S-methyl-L-cysteinyl-[protein]</text>
        <dbReference type="Rhea" id="RHEA:53428"/>
        <dbReference type="Rhea" id="RHEA-COMP:10131"/>
        <dbReference type="Rhea" id="RHEA-COMP:10132"/>
        <dbReference type="Rhea" id="RHEA-COMP:13555"/>
        <dbReference type="Rhea" id="RHEA-COMP:13556"/>
        <dbReference type="ChEBI" id="CHEBI:29950"/>
        <dbReference type="ChEBI" id="CHEBI:82612"/>
        <dbReference type="ChEBI" id="CHEBI:137386"/>
        <dbReference type="ChEBI" id="CHEBI:137387"/>
        <dbReference type="EC" id="2.1.1.63"/>
    </reaction>
</comment>
<organism evidence="13 14">
    <name type="scientific">Sporidiobolus salmonicolor</name>
    <name type="common">Yeast-like fungus</name>
    <name type="synonym">Sporobolomyces salmonicolor</name>
    <dbReference type="NCBI Taxonomy" id="5005"/>
    <lineage>
        <taxon>Eukaryota</taxon>
        <taxon>Fungi</taxon>
        <taxon>Dikarya</taxon>
        <taxon>Basidiomycota</taxon>
        <taxon>Pucciniomycotina</taxon>
        <taxon>Microbotryomycetes</taxon>
        <taxon>Sporidiobolales</taxon>
        <taxon>Sporidiobolaceae</taxon>
        <taxon>Sporobolomyces</taxon>
    </lineage>
</organism>